<dbReference type="PROSITE" id="PS50011">
    <property type="entry name" value="PROTEIN_KINASE_DOM"/>
    <property type="match status" value="1"/>
</dbReference>
<evidence type="ECO:0000256" key="6">
    <source>
        <dbReference type="ARBA" id="ARBA00022840"/>
    </source>
</evidence>
<evidence type="ECO:0000256" key="8">
    <source>
        <dbReference type="ARBA" id="ARBA00048679"/>
    </source>
</evidence>
<keyword evidence="3" id="KW-0808">Transferase</keyword>
<dbReference type="Gene3D" id="1.10.510.10">
    <property type="entry name" value="Transferase(Phosphotransferase) domain 1"/>
    <property type="match status" value="1"/>
</dbReference>
<dbReference type="SUPFAM" id="SSF56112">
    <property type="entry name" value="Protein kinase-like (PK-like)"/>
    <property type="match status" value="1"/>
</dbReference>
<dbReference type="EMBL" id="KZ613950">
    <property type="protein sequence ID" value="PMD37080.1"/>
    <property type="molecule type" value="Genomic_DNA"/>
</dbReference>
<evidence type="ECO:0000256" key="1">
    <source>
        <dbReference type="ARBA" id="ARBA00012513"/>
    </source>
</evidence>
<organism evidence="10 11">
    <name type="scientific">Hyaloscypha variabilis (strain UAMH 11265 / GT02V1 / F)</name>
    <name type="common">Meliniomyces variabilis</name>
    <dbReference type="NCBI Taxonomy" id="1149755"/>
    <lineage>
        <taxon>Eukaryota</taxon>
        <taxon>Fungi</taxon>
        <taxon>Dikarya</taxon>
        <taxon>Ascomycota</taxon>
        <taxon>Pezizomycotina</taxon>
        <taxon>Leotiomycetes</taxon>
        <taxon>Helotiales</taxon>
        <taxon>Hyaloscyphaceae</taxon>
        <taxon>Hyaloscypha</taxon>
        <taxon>Hyaloscypha variabilis</taxon>
    </lineage>
</organism>
<dbReference type="GO" id="GO:0005524">
    <property type="term" value="F:ATP binding"/>
    <property type="evidence" value="ECO:0007669"/>
    <property type="project" value="UniProtKB-KW"/>
</dbReference>
<dbReference type="PANTHER" id="PTHR47634:SF9">
    <property type="entry name" value="PROTEIN KINASE DOMAIN-CONTAINING PROTEIN-RELATED"/>
    <property type="match status" value="1"/>
</dbReference>
<name>A0A2J6REY7_HYAVF</name>
<feature type="domain" description="Protein kinase" evidence="9">
    <location>
        <begin position="53"/>
        <end position="369"/>
    </location>
</feature>
<reference evidence="10 11" key="1">
    <citation type="submission" date="2016-04" db="EMBL/GenBank/DDBJ databases">
        <title>A degradative enzymes factory behind the ericoid mycorrhizal symbiosis.</title>
        <authorList>
            <consortium name="DOE Joint Genome Institute"/>
            <person name="Martino E."/>
            <person name="Morin E."/>
            <person name="Grelet G."/>
            <person name="Kuo A."/>
            <person name="Kohler A."/>
            <person name="Daghino S."/>
            <person name="Barry K."/>
            <person name="Choi C."/>
            <person name="Cichocki N."/>
            <person name="Clum A."/>
            <person name="Copeland A."/>
            <person name="Hainaut M."/>
            <person name="Haridas S."/>
            <person name="Labutti K."/>
            <person name="Lindquist E."/>
            <person name="Lipzen A."/>
            <person name="Khouja H.-R."/>
            <person name="Murat C."/>
            <person name="Ohm R."/>
            <person name="Olson A."/>
            <person name="Spatafora J."/>
            <person name="Veneault-Fourrey C."/>
            <person name="Henrissat B."/>
            <person name="Grigoriev I."/>
            <person name="Martin F."/>
            <person name="Perotto S."/>
        </authorList>
    </citation>
    <scope>NUCLEOTIDE SEQUENCE [LARGE SCALE GENOMIC DNA]</scope>
    <source>
        <strain evidence="10 11">F</strain>
    </source>
</reference>
<evidence type="ECO:0000256" key="7">
    <source>
        <dbReference type="ARBA" id="ARBA00047899"/>
    </source>
</evidence>
<sequence>MSTPRSPSPLREAPTTGFEVLGNEYRLEEETWSWYKPEEYYPVRIGELFKNKYQVIGKLGFGSVSTVWLCRDLVEYDYVTLKVFVSGNPQARNEEKVFEHLKTIKSDHAGAKFVRTLRDSFELPGEKGPHVCLVHNALGMTLKQLRVLSDGGKLALELVKPIIYHILFALDYLHSQAKVVHTDIQEENVMMSIADKEILENFEEEEWSEPTLRKVDGNRVIYASRELEIPDDFGDFIVCDFGYAVFGEKKYTGEVMPDLYRAPELVLHTAWDEKIDIWSLGLMCWTVLEGEHLFKDRLPSRNDSTPAHIARMIALLGPPPKDILERGSWSNDFFDESGKFKVDVGIATTSFEDEMKVFKEKRRRLSSNS</sequence>
<evidence type="ECO:0000256" key="3">
    <source>
        <dbReference type="ARBA" id="ARBA00022679"/>
    </source>
</evidence>
<gene>
    <name evidence="10" type="ORF">L207DRAFT_636932</name>
</gene>
<dbReference type="GO" id="GO:0004674">
    <property type="term" value="F:protein serine/threonine kinase activity"/>
    <property type="evidence" value="ECO:0007669"/>
    <property type="project" value="UniProtKB-KW"/>
</dbReference>
<dbReference type="InterPro" id="IPR000719">
    <property type="entry name" value="Prot_kinase_dom"/>
</dbReference>
<protein>
    <recommendedName>
        <fullName evidence="1">non-specific serine/threonine protein kinase</fullName>
        <ecNumber evidence="1">2.7.11.1</ecNumber>
    </recommendedName>
</protein>
<dbReference type="InterPro" id="IPR011009">
    <property type="entry name" value="Kinase-like_dom_sf"/>
</dbReference>
<evidence type="ECO:0000313" key="11">
    <source>
        <dbReference type="Proteomes" id="UP000235786"/>
    </source>
</evidence>
<keyword evidence="5 10" id="KW-0418">Kinase</keyword>
<dbReference type="AlphaFoldDB" id="A0A2J6REY7"/>
<proteinExistence type="predicted"/>
<dbReference type="STRING" id="1149755.A0A2J6REY7"/>
<evidence type="ECO:0000256" key="5">
    <source>
        <dbReference type="ARBA" id="ARBA00022777"/>
    </source>
</evidence>
<evidence type="ECO:0000313" key="10">
    <source>
        <dbReference type="EMBL" id="PMD37080.1"/>
    </source>
</evidence>
<dbReference type="Proteomes" id="UP000235786">
    <property type="component" value="Unassembled WGS sequence"/>
</dbReference>
<evidence type="ECO:0000259" key="9">
    <source>
        <dbReference type="PROSITE" id="PS50011"/>
    </source>
</evidence>
<comment type="catalytic activity">
    <reaction evidence="7">
        <text>L-threonyl-[protein] + ATP = O-phospho-L-threonyl-[protein] + ADP + H(+)</text>
        <dbReference type="Rhea" id="RHEA:46608"/>
        <dbReference type="Rhea" id="RHEA-COMP:11060"/>
        <dbReference type="Rhea" id="RHEA-COMP:11605"/>
        <dbReference type="ChEBI" id="CHEBI:15378"/>
        <dbReference type="ChEBI" id="CHEBI:30013"/>
        <dbReference type="ChEBI" id="CHEBI:30616"/>
        <dbReference type="ChEBI" id="CHEBI:61977"/>
        <dbReference type="ChEBI" id="CHEBI:456216"/>
        <dbReference type="EC" id="2.7.11.1"/>
    </reaction>
</comment>
<dbReference type="GO" id="GO:0050684">
    <property type="term" value="P:regulation of mRNA processing"/>
    <property type="evidence" value="ECO:0007669"/>
    <property type="project" value="TreeGrafter"/>
</dbReference>
<dbReference type="PANTHER" id="PTHR47634">
    <property type="entry name" value="PROTEIN KINASE DOMAIN-CONTAINING PROTEIN-RELATED"/>
    <property type="match status" value="1"/>
</dbReference>
<dbReference type="InterPro" id="IPR051334">
    <property type="entry name" value="SRPK"/>
</dbReference>
<dbReference type="OrthoDB" id="5979581at2759"/>
<dbReference type="GO" id="GO:0000245">
    <property type="term" value="P:spliceosomal complex assembly"/>
    <property type="evidence" value="ECO:0007669"/>
    <property type="project" value="TreeGrafter"/>
</dbReference>
<keyword evidence="11" id="KW-1185">Reference proteome</keyword>
<keyword evidence="6" id="KW-0067">ATP-binding</keyword>
<dbReference type="Gene3D" id="3.30.200.20">
    <property type="entry name" value="Phosphorylase Kinase, domain 1"/>
    <property type="match status" value="1"/>
</dbReference>
<dbReference type="SMART" id="SM00220">
    <property type="entry name" value="S_TKc"/>
    <property type="match status" value="1"/>
</dbReference>
<keyword evidence="2" id="KW-0723">Serine/threonine-protein kinase</keyword>
<dbReference type="Pfam" id="PF00069">
    <property type="entry name" value="Pkinase"/>
    <property type="match status" value="1"/>
</dbReference>
<evidence type="ECO:0000256" key="2">
    <source>
        <dbReference type="ARBA" id="ARBA00022527"/>
    </source>
</evidence>
<keyword evidence="4" id="KW-0547">Nucleotide-binding</keyword>
<comment type="catalytic activity">
    <reaction evidence="8">
        <text>L-seryl-[protein] + ATP = O-phospho-L-seryl-[protein] + ADP + H(+)</text>
        <dbReference type="Rhea" id="RHEA:17989"/>
        <dbReference type="Rhea" id="RHEA-COMP:9863"/>
        <dbReference type="Rhea" id="RHEA-COMP:11604"/>
        <dbReference type="ChEBI" id="CHEBI:15378"/>
        <dbReference type="ChEBI" id="CHEBI:29999"/>
        <dbReference type="ChEBI" id="CHEBI:30616"/>
        <dbReference type="ChEBI" id="CHEBI:83421"/>
        <dbReference type="ChEBI" id="CHEBI:456216"/>
        <dbReference type="EC" id="2.7.11.1"/>
    </reaction>
</comment>
<accession>A0A2J6REY7</accession>
<dbReference type="EC" id="2.7.11.1" evidence="1"/>
<evidence type="ECO:0000256" key="4">
    <source>
        <dbReference type="ARBA" id="ARBA00022741"/>
    </source>
</evidence>